<protein>
    <submittedName>
        <fullName evidence="1">Uncharacterized protein</fullName>
    </submittedName>
</protein>
<gene>
    <name evidence="1" type="ORF">GSOID_T00031632001</name>
</gene>
<feature type="non-terminal residue" evidence="1">
    <location>
        <position position="1"/>
    </location>
</feature>
<name>E4YRN2_OIKDI</name>
<evidence type="ECO:0000313" key="1">
    <source>
        <dbReference type="EMBL" id="CBY38124.1"/>
    </source>
</evidence>
<dbReference type="AlphaFoldDB" id="E4YRN2"/>
<dbReference type="EMBL" id="FN655138">
    <property type="protein sequence ID" value="CBY38124.1"/>
    <property type="molecule type" value="Genomic_DNA"/>
</dbReference>
<organism evidence="1">
    <name type="scientific">Oikopleura dioica</name>
    <name type="common">Tunicate</name>
    <dbReference type="NCBI Taxonomy" id="34765"/>
    <lineage>
        <taxon>Eukaryota</taxon>
        <taxon>Metazoa</taxon>
        <taxon>Chordata</taxon>
        <taxon>Tunicata</taxon>
        <taxon>Appendicularia</taxon>
        <taxon>Copelata</taxon>
        <taxon>Oikopleuridae</taxon>
        <taxon>Oikopleura</taxon>
    </lineage>
</organism>
<sequence>ATCLPIDRSFPYQSFADELVAHFLIRILYT</sequence>
<reference evidence="1" key="1">
    <citation type="journal article" date="2010" name="Science">
        <title>Plasticity of animal genome architecture unmasked by rapid evolution of a pelagic tunicate.</title>
        <authorList>
            <person name="Denoeud F."/>
            <person name="Henriet S."/>
            <person name="Mungpakdee S."/>
            <person name="Aury J.M."/>
            <person name="Da Silva C."/>
            <person name="Brinkmann H."/>
            <person name="Mikhaleva J."/>
            <person name="Olsen L.C."/>
            <person name="Jubin C."/>
            <person name="Canestro C."/>
            <person name="Bouquet J.M."/>
            <person name="Danks G."/>
            <person name="Poulain J."/>
            <person name="Campsteijn C."/>
            <person name="Adamski M."/>
            <person name="Cross I."/>
            <person name="Yadetie F."/>
            <person name="Muffato M."/>
            <person name="Louis A."/>
            <person name="Butcher S."/>
            <person name="Tsagkogeorga G."/>
            <person name="Konrad A."/>
            <person name="Singh S."/>
            <person name="Jensen M.F."/>
            <person name="Cong E.H."/>
            <person name="Eikeseth-Otteraa H."/>
            <person name="Noel B."/>
            <person name="Anthouard V."/>
            <person name="Porcel B.M."/>
            <person name="Kachouri-Lafond R."/>
            <person name="Nishino A."/>
            <person name="Ugolini M."/>
            <person name="Chourrout P."/>
            <person name="Nishida H."/>
            <person name="Aasland R."/>
            <person name="Huzurbazar S."/>
            <person name="Westhof E."/>
            <person name="Delsuc F."/>
            <person name="Lehrach H."/>
            <person name="Reinhardt R."/>
            <person name="Weissenbach J."/>
            <person name="Roy S.W."/>
            <person name="Artiguenave F."/>
            <person name="Postlethwait J.H."/>
            <person name="Manak J.R."/>
            <person name="Thompson E.M."/>
            <person name="Jaillon O."/>
            <person name="Du Pasquier L."/>
            <person name="Boudinot P."/>
            <person name="Liberles D.A."/>
            <person name="Volff J.N."/>
            <person name="Philippe H."/>
            <person name="Lenhard B."/>
            <person name="Roest Crollius H."/>
            <person name="Wincker P."/>
            <person name="Chourrout D."/>
        </authorList>
    </citation>
    <scope>NUCLEOTIDE SEQUENCE [LARGE SCALE GENOMIC DNA]</scope>
</reference>
<proteinExistence type="predicted"/>
<accession>E4YRN2</accession>
<dbReference type="Proteomes" id="UP000011014">
    <property type="component" value="Unassembled WGS sequence"/>
</dbReference>